<organism evidence="1 2">
    <name type="scientific">Caerostris extrusa</name>
    <name type="common">Bark spider</name>
    <name type="synonym">Caerostris bankana</name>
    <dbReference type="NCBI Taxonomy" id="172846"/>
    <lineage>
        <taxon>Eukaryota</taxon>
        <taxon>Metazoa</taxon>
        <taxon>Ecdysozoa</taxon>
        <taxon>Arthropoda</taxon>
        <taxon>Chelicerata</taxon>
        <taxon>Arachnida</taxon>
        <taxon>Araneae</taxon>
        <taxon>Araneomorphae</taxon>
        <taxon>Entelegynae</taxon>
        <taxon>Araneoidea</taxon>
        <taxon>Araneidae</taxon>
        <taxon>Caerostris</taxon>
    </lineage>
</organism>
<sequence>MRVTLCTPPVLHVFPAESIGGAVGEGGGYSSAMGDRALVTQFSSFLESPMRDVIRLGTSRVRVMTVRQDRYRAITADAPKKGCEAENWDSAHVRIFRWNAKKH</sequence>
<accession>A0AAV4XW67</accession>
<dbReference type="AlphaFoldDB" id="A0AAV4XW67"/>
<dbReference type="Proteomes" id="UP001054945">
    <property type="component" value="Unassembled WGS sequence"/>
</dbReference>
<evidence type="ECO:0000313" key="2">
    <source>
        <dbReference type="Proteomes" id="UP001054945"/>
    </source>
</evidence>
<dbReference type="EMBL" id="BPLR01000889">
    <property type="protein sequence ID" value="GIY98145.1"/>
    <property type="molecule type" value="Genomic_DNA"/>
</dbReference>
<proteinExistence type="predicted"/>
<evidence type="ECO:0000313" key="1">
    <source>
        <dbReference type="EMBL" id="GIY98145.1"/>
    </source>
</evidence>
<comment type="caution">
    <text evidence="1">The sequence shown here is derived from an EMBL/GenBank/DDBJ whole genome shotgun (WGS) entry which is preliminary data.</text>
</comment>
<name>A0AAV4XW67_CAEEX</name>
<protein>
    <submittedName>
        <fullName evidence="1">Uncharacterized protein</fullName>
    </submittedName>
</protein>
<keyword evidence="2" id="KW-1185">Reference proteome</keyword>
<reference evidence="1 2" key="1">
    <citation type="submission" date="2021-06" db="EMBL/GenBank/DDBJ databases">
        <title>Caerostris extrusa draft genome.</title>
        <authorList>
            <person name="Kono N."/>
            <person name="Arakawa K."/>
        </authorList>
    </citation>
    <scope>NUCLEOTIDE SEQUENCE [LARGE SCALE GENOMIC DNA]</scope>
</reference>
<gene>
    <name evidence="1" type="ORF">CEXT_277021</name>
</gene>